<dbReference type="STRING" id="8496.A0A151LZ52"/>
<feature type="region of interest" description="Disordered" evidence="1">
    <location>
        <begin position="255"/>
        <end position="274"/>
    </location>
</feature>
<sequence length="365" mass="41270">MEIKADQEKGFWLLMETSGDCSSPYVRVTPGFLAHLQELEPRVVRRRLSQARHRATLAGLFNSLRETVYSQSDNLASKCQVLRKAKNYIQELEQTLGTLLKMKESFSLEDGNPSSLEEVKEEYIKMYFNHHSSASPSDTTSESGSTMWYLIQEYEKKDVEGDGRSGLMQSPTTSSPDLMEFERYLYFYKQTVDLLVENGIVCTEEVTLPVVSTAISHLWQELTEERRESVLQYCSQRQNVLPNARAQCSEPVCTEGSVRDSTANSQEASGSSVSTPEEVLFEDAFDVAAGFLDRNEMQTTSNLGSAFSGCTSENPEDIRQLYLQIIGFLKGLFFVNTPFPQGDSVQFDYETVMLRCTETFDDEDL</sequence>
<dbReference type="Gene3D" id="4.10.280.10">
    <property type="entry name" value="Helix-loop-helix DNA-binding domain"/>
    <property type="match status" value="1"/>
</dbReference>
<dbReference type="GO" id="GO:0046983">
    <property type="term" value="F:protein dimerization activity"/>
    <property type="evidence" value="ECO:0007669"/>
    <property type="project" value="InterPro"/>
</dbReference>
<dbReference type="GO" id="GO:0090427">
    <property type="term" value="P:activation of meiosis"/>
    <property type="evidence" value="ECO:0007669"/>
    <property type="project" value="TreeGrafter"/>
</dbReference>
<proteinExistence type="predicted"/>
<feature type="domain" description="BHLH" evidence="2">
    <location>
        <begin position="41"/>
        <end position="92"/>
    </location>
</feature>
<evidence type="ECO:0000313" key="3">
    <source>
        <dbReference type="EMBL" id="KYO17512.1"/>
    </source>
</evidence>
<dbReference type="InterPro" id="IPR057021">
    <property type="entry name" value="bHLH_STRA8"/>
</dbReference>
<dbReference type="GO" id="GO:0005634">
    <property type="term" value="C:nucleus"/>
    <property type="evidence" value="ECO:0007669"/>
    <property type="project" value="TreeGrafter"/>
</dbReference>
<dbReference type="InterPro" id="IPR033537">
    <property type="entry name" value="Stra8"/>
</dbReference>
<dbReference type="Proteomes" id="UP000050525">
    <property type="component" value="Unassembled WGS sequence"/>
</dbReference>
<dbReference type="GO" id="GO:0048477">
    <property type="term" value="P:oogenesis"/>
    <property type="evidence" value="ECO:0007669"/>
    <property type="project" value="TreeGrafter"/>
</dbReference>
<dbReference type="SUPFAM" id="SSF47459">
    <property type="entry name" value="HLH, helix-loop-helix DNA-binding domain"/>
    <property type="match status" value="1"/>
</dbReference>
<dbReference type="InterPro" id="IPR036638">
    <property type="entry name" value="HLH_DNA-bd_sf"/>
</dbReference>
<evidence type="ECO:0000259" key="2">
    <source>
        <dbReference type="PROSITE" id="PS50888"/>
    </source>
</evidence>
<dbReference type="PANTHER" id="PTHR35254:SF1">
    <property type="entry name" value="STIMULATED BY RETINOIC ACID GENE 8 PROTEIN HOMOLOG"/>
    <property type="match status" value="1"/>
</dbReference>
<evidence type="ECO:0000313" key="4">
    <source>
        <dbReference type="Proteomes" id="UP000050525"/>
    </source>
</evidence>
<gene>
    <name evidence="3" type="primary">STRA8</name>
    <name evidence="3" type="ORF">Y1Q_0020113</name>
</gene>
<dbReference type="Pfam" id="PF23175">
    <property type="entry name" value="bHLH_STRA8"/>
    <property type="match status" value="1"/>
</dbReference>
<protein>
    <submittedName>
        <fullName evidence="3">Stimulated by retinoic acid 8 protein-like protein isoform A</fullName>
    </submittedName>
</protein>
<dbReference type="InterPro" id="IPR011598">
    <property type="entry name" value="bHLH_dom"/>
</dbReference>
<dbReference type="AlphaFoldDB" id="A0A151LZ52"/>
<dbReference type="GO" id="GO:0071300">
    <property type="term" value="P:cellular response to retinoic acid"/>
    <property type="evidence" value="ECO:0007669"/>
    <property type="project" value="InterPro"/>
</dbReference>
<comment type="caution">
    <text evidence="3">The sequence shown here is derived from an EMBL/GenBank/DDBJ whole genome shotgun (WGS) entry which is preliminary data.</text>
</comment>
<dbReference type="PROSITE" id="PS50888">
    <property type="entry name" value="BHLH"/>
    <property type="match status" value="1"/>
</dbReference>
<dbReference type="GO" id="GO:0051321">
    <property type="term" value="P:meiotic cell cycle"/>
    <property type="evidence" value="ECO:0007669"/>
    <property type="project" value="InterPro"/>
</dbReference>
<evidence type="ECO:0000256" key="1">
    <source>
        <dbReference type="SAM" id="MobiDB-lite"/>
    </source>
</evidence>
<name>A0A151LZ52_ALLMI</name>
<feature type="compositionally biased region" description="Polar residues" evidence="1">
    <location>
        <begin position="259"/>
        <end position="274"/>
    </location>
</feature>
<dbReference type="PANTHER" id="PTHR35254">
    <property type="entry name" value="STIMULATED BY RETINOIC ACID GENE 8 PROTEIN HOMOLOG"/>
    <property type="match status" value="1"/>
</dbReference>
<dbReference type="GO" id="GO:0007283">
    <property type="term" value="P:spermatogenesis"/>
    <property type="evidence" value="ECO:0007669"/>
    <property type="project" value="TreeGrafter"/>
</dbReference>
<dbReference type="eggNOG" id="ENOG502RT8C">
    <property type="taxonomic scope" value="Eukaryota"/>
</dbReference>
<keyword evidence="4" id="KW-1185">Reference proteome</keyword>
<dbReference type="EMBL" id="AKHW03007000">
    <property type="protein sequence ID" value="KYO17512.1"/>
    <property type="molecule type" value="Genomic_DNA"/>
</dbReference>
<reference evidence="3 4" key="1">
    <citation type="journal article" date="2012" name="Genome Biol.">
        <title>Sequencing three crocodilian genomes to illuminate the evolution of archosaurs and amniotes.</title>
        <authorList>
            <person name="St John J.A."/>
            <person name="Braun E.L."/>
            <person name="Isberg S.R."/>
            <person name="Miles L.G."/>
            <person name="Chong A.Y."/>
            <person name="Gongora J."/>
            <person name="Dalzell P."/>
            <person name="Moran C."/>
            <person name="Bed'hom B."/>
            <person name="Abzhanov A."/>
            <person name="Burgess S.C."/>
            <person name="Cooksey A.M."/>
            <person name="Castoe T.A."/>
            <person name="Crawford N.G."/>
            <person name="Densmore L.D."/>
            <person name="Drew J.C."/>
            <person name="Edwards S.V."/>
            <person name="Faircloth B.C."/>
            <person name="Fujita M.K."/>
            <person name="Greenwold M.J."/>
            <person name="Hoffmann F.G."/>
            <person name="Howard J.M."/>
            <person name="Iguchi T."/>
            <person name="Janes D.E."/>
            <person name="Khan S.Y."/>
            <person name="Kohno S."/>
            <person name="de Koning A.J."/>
            <person name="Lance S.L."/>
            <person name="McCarthy F.M."/>
            <person name="McCormack J.E."/>
            <person name="Merchant M.E."/>
            <person name="Peterson D.G."/>
            <person name="Pollock D.D."/>
            <person name="Pourmand N."/>
            <person name="Raney B.J."/>
            <person name="Roessler K.A."/>
            <person name="Sanford J.R."/>
            <person name="Sawyer R.H."/>
            <person name="Schmidt C.J."/>
            <person name="Triplett E.W."/>
            <person name="Tuberville T.D."/>
            <person name="Venegas-Anaya M."/>
            <person name="Howard J.T."/>
            <person name="Jarvis E.D."/>
            <person name="Guillette L.J.Jr."/>
            <person name="Glenn T.C."/>
            <person name="Green R.E."/>
            <person name="Ray D.A."/>
        </authorList>
    </citation>
    <scope>NUCLEOTIDE SEQUENCE [LARGE SCALE GENOMIC DNA]</scope>
    <source>
        <strain evidence="3">KSC_2009_1</strain>
    </source>
</reference>
<organism evidence="3 4">
    <name type="scientific">Alligator mississippiensis</name>
    <name type="common">American alligator</name>
    <dbReference type="NCBI Taxonomy" id="8496"/>
    <lineage>
        <taxon>Eukaryota</taxon>
        <taxon>Metazoa</taxon>
        <taxon>Chordata</taxon>
        <taxon>Craniata</taxon>
        <taxon>Vertebrata</taxon>
        <taxon>Euteleostomi</taxon>
        <taxon>Archelosauria</taxon>
        <taxon>Archosauria</taxon>
        <taxon>Crocodylia</taxon>
        <taxon>Alligatoridae</taxon>
        <taxon>Alligatorinae</taxon>
        <taxon>Alligator</taxon>
    </lineage>
</organism>
<accession>A0A151LZ52</accession>